<feature type="region of interest" description="Disordered" evidence="1">
    <location>
        <begin position="1"/>
        <end position="23"/>
    </location>
</feature>
<evidence type="ECO:0000313" key="3">
    <source>
        <dbReference type="Proteomes" id="UP000054498"/>
    </source>
</evidence>
<protein>
    <submittedName>
        <fullName evidence="2">Uncharacterized protein</fullName>
    </submittedName>
</protein>
<keyword evidence="3" id="KW-1185">Reference proteome</keyword>
<evidence type="ECO:0000256" key="1">
    <source>
        <dbReference type="SAM" id="MobiDB-lite"/>
    </source>
</evidence>
<feature type="non-terminal residue" evidence="2">
    <location>
        <position position="63"/>
    </location>
</feature>
<dbReference type="Proteomes" id="UP000054498">
    <property type="component" value="Unassembled WGS sequence"/>
</dbReference>
<organism evidence="2 3">
    <name type="scientific">Monoraphidium neglectum</name>
    <dbReference type="NCBI Taxonomy" id="145388"/>
    <lineage>
        <taxon>Eukaryota</taxon>
        <taxon>Viridiplantae</taxon>
        <taxon>Chlorophyta</taxon>
        <taxon>core chlorophytes</taxon>
        <taxon>Chlorophyceae</taxon>
        <taxon>CS clade</taxon>
        <taxon>Sphaeropleales</taxon>
        <taxon>Selenastraceae</taxon>
        <taxon>Monoraphidium</taxon>
    </lineage>
</organism>
<proteinExistence type="predicted"/>
<sequence>MGAPLGSLKPSHELTDAQQRRADVRLVHGPPPLPRWIRFGTRMAVVTASLSAAFMWRDSWVPS</sequence>
<dbReference type="KEGG" id="mng:MNEG_12889"/>
<dbReference type="EMBL" id="KK103715">
    <property type="protein sequence ID" value="KIY95074.1"/>
    <property type="molecule type" value="Genomic_DNA"/>
</dbReference>
<reference evidence="2 3" key="1">
    <citation type="journal article" date="2013" name="BMC Genomics">
        <title>Reconstruction of the lipid metabolism for the microalga Monoraphidium neglectum from its genome sequence reveals characteristics suitable for biofuel production.</title>
        <authorList>
            <person name="Bogen C."/>
            <person name="Al-Dilaimi A."/>
            <person name="Albersmeier A."/>
            <person name="Wichmann J."/>
            <person name="Grundmann M."/>
            <person name="Rupp O."/>
            <person name="Lauersen K.J."/>
            <person name="Blifernez-Klassen O."/>
            <person name="Kalinowski J."/>
            <person name="Goesmann A."/>
            <person name="Mussgnug J.H."/>
            <person name="Kruse O."/>
        </authorList>
    </citation>
    <scope>NUCLEOTIDE SEQUENCE [LARGE SCALE GENOMIC DNA]</scope>
    <source>
        <strain evidence="2 3">SAG 48.87</strain>
    </source>
</reference>
<name>A0A0D2LTT7_9CHLO</name>
<dbReference type="GeneID" id="25730296"/>
<accession>A0A0D2LTT7</accession>
<dbReference type="AlphaFoldDB" id="A0A0D2LTT7"/>
<gene>
    <name evidence="2" type="ORF">MNEG_12889</name>
</gene>
<feature type="compositionally biased region" description="Basic and acidic residues" evidence="1">
    <location>
        <begin position="10"/>
        <end position="23"/>
    </location>
</feature>
<evidence type="ECO:0000313" key="2">
    <source>
        <dbReference type="EMBL" id="KIY95074.1"/>
    </source>
</evidence>
<dbReference type="RefSeq" id="XP_013894094.1">
    <property type="nucleotide sequence ID" value="XM_014038640.1"/>
</dbReference>